<dbReference type="InterPro" id="IPR036866">
    <property type="entry name" value="RibonucZ/Hydroxyglut_hydro"/>
</dbReference>
<dbReference type="InterPro" id="IPR052533">
    <property type="entry name" value="WalJ/YycJ-like"/>
</dbReference>
<evidence type="ECO:0000313" key="3">
    <source>
        <dbReference type="Proteomes" id="UP000275076"/>
    </source>
</evidence>
<dbReference type="SUPFAM" id="SSF56281">
    <property type="entry name" value="Metallo-hydrolase/oxidoreductase"/>
    <property type="match status" value="1"/>
</dbReference>
<dbReference type="AlphaFoldDB" id="A0A3R9P4H9"/>
<keyword evidence="3" id="KW-1185">Reference proteome</keyword>
<dbReference type="Proteomes" id="UP000275076">
    <property type="component" value="Unassembled WGS sequence"/>
</dbReference>
<gene>
    <name evidence="2" type="ORF">D7Z54_14450</name>
</gene>
<dbReference type="SMART" id="SM00849">
    <property type="entry name" value="Lactamase_B"/>
    <property type="match status" value="1"/>
</dbReference>
<dbReference type="OrthoDB" id="9781189at2"/>
<dbReference type="GO" id="GO:0016787">
    <property type="term" value="F:hydrolase activity"/>
    <property type="evidence" value="ECO:0007669"/>
    <property type="project" value="UniProtKB-KW"/>
</dbReference>
<evidence type="ECO:0000313" key="2">
    <source>
        <dbReference type="EMBL" id="RSL32648.1"/>
    </source>
</evidence>
<dbReference type="EMBL" id="RBVX01000013">
    <property type="protein sequence ID" value="RSL32648.1"/>
    <property type="molecule type" value="Genomic_DNA"/>
</dbReference>
<dbReference type="Gene3D" id="3.60.15.10">
    <property type="entry name" value="Ribonuclease Z/Hydroxyacylglutathione hydrolase-like"/>
    <property type="match status" value="1"/>
</dbReference>
<dbReference type="Pfam" id="PF12706">
    <property type="entry name" value="Lactamase_B_2"/>
    <property type="match status" value="1"/>
</dbReference>
<name>A0A3R9P4H9_9BACI</name>
<evidence type="ECO:0000259" key="1">
    <source>
        <dbReference type="SMART" id="SM00849"/>
    </source>
</evidence>
<dbReference type="PANTHER" id="PTHR47619:SF1">
    <property type="entry name" value="EXODEOXYRIBONUCLEASE WALJ"/>
    <property type="match status" value="1"/>
</dbReference>
<protein>
    <submittedName>
        <fullName evidence="2">MBL fold metallo-hydrolase</fullName>
    </submittedName>
</protein>
<sequence length="252" mass="27595">MKVNILASGSGGNCIAVRTDNTTIVIDAGVAKTKIEKKMLEVGIRADDIKAFFVTHAHKDHTKGLPLANKYHIPVHAAANEWKDIQGVDGDLQNTISSEGILFDYEGYNEWIEIIPFSVSHDAYDPKGYIIQTNGKKLSICLDTGTVSEDMLAAMSGSDIYVIEANHDVDMLTNSAYPLSVQVRIASHIGHLSNEQTADALAKLVKGQGERIYLTHLSSSNNMPALAKMAAEQELKKKGYLRGKHYELEVVK</sequence>
<dbReference type="PANTHER" id="PTHR47619">
    <property type="entry name" value="METALLO-HYDROLASE YYCJ-RELATED"/>
    <property type="match status" value="1"/>
</dbReference>
<organism evidence="2 3">
    <name type="scientific">Salibacterium salarium</name>
    <dbReference type="NCBI Taxonomy" id="284579"/>
    <lineage>
        <taxon>Bacteria</taxon>
        <taxon>Bacillati</taxon>
        <taxon>Bacillota</taxon>
        <taxon>Bacilli</taxon>
        <taxon>Bacillales</taxon>
        <taxon>Bacillaceae</taxon>
    </lineage>
</organism>
<dbReference type="InterPro" id="IPR001279">
    <property type="entry name" value="Metallo-B-lactamas"/>
</dbReference>
<comment type="caution">
    <text evidence="2">The sequence shown here is derived from an EMBL/GenBank/DDBJ whole genome shotgun (WGS) entry which is preliminary data.</text>
</comment>
<proteinExistence type="predicted"/>
<dbReference type="RefSeq" id="WP_125556568.1">
    <property type="nucleotide sequence ID" value="NZ_RBVX01000013.1"/>
</dbReference>
<accession>A0A3R9P4H9</accession>
<feature type="domain" description="Metallo-beta-lactamase" evidence="1">
    <location>
        <begin position="11"/>
        <end position="216"/>
    </location>
</feature>
<reference evidence="2 3" key="1">
    <citation type="submission" date="2018-10" db="EMBL/GenBank/DDBJ databases">
        <title>Draft genome sequence of Bacillus salarius IM0101, isolated from a hypersaline soil in Inner Mongolia, China.</title>
        <authorList>
            <person name="Yamprayoonswat W."/>
            <person name="Boonvisut S."/>
            <person name="Jumpathong W."/>
            <person name="Sittihan S."/>
            <person name="Ruangsuj P."/>
            <person name="Wanthongcharoen S."/>
            <person name="Thongpramul N."/>
            <person name="Pimmason S."/>
            <person name="Yu B."/>
            <person name="Yasawong M."/>
        </authorList>
    </citation>
    <scope>NUCLEOTIDE SEQUENCE [LARGE SCALE GENOMIC DNA]</scope>
    <source>
        <strain evidence="2 3">IM0101</strain>
    </source>
</reference>
<keyword evidence="2" id="KW-0378">Hydrolase</keyword>